<dbReference type="RefSeq" id="WP_350242250.1">
    <property type="nucleotide sequence ID" value="NZ_CP158298.1"/>
</dbReference>
<name>A0AAU7U7B0_9DEIO</name>
<dbReference type="AlphaFoldDB" id="A0AAU7U7B0"/>
<keyword evidence="2" id="KW-0614">Plasmid</keyword>
<feature type="region of interest" description="Disordered" evidence="1">
    <location>
        <begin position="80"/>
        <end position="165"/>
    </location>
</feature>
<organism evidence="2">
    <name type="scientific">Deinococcus sonorensis KR-87</name>
    <dbReference type="NCBI Taxonomy" id="694439"/>
    <lineage>
        <taxon>Bacteria</taxon>
        <taxon>Thermotogati</taxon>
        <taxon>Deinococcota</taxon>
        <taxon>Deinococci</taxon>
        <taxon>Deinococcales</taxon>
        <taxon>Deinococcaceae</taxon>
        <taxon>Deinococcus</taxon>
    </lineage>
</organism>
<feature type="compositionally biased region" description="Basic and acidic residues" evidence="1">
    <location>
        <begin position="96"/>
        <end position="118"/>
    </location>
</feature>
<dbReference type="KEGG" id="dsc:ABOD76_03925"/>
<dbReference type="EMBL" id="CP158298">
    <property type="protein sequence ID" value="XBV84213.1"/>
    <property type="molecule type" value="Genomic_DNA"/>
</dbReference>
<gene>
    <name evidence="2" type="ORF">ABOD76_03925</name>
</gene>
<feature type="compositionally biased region" description="Polar residues" evidence="1">
    <location>
        <begin position="46"/>
        <end position="55"/>
    </location>
</feature>
<accession>A0AAU7U7B0</accession>
<feature type="region of interest" description="Disordered" evidence="1">
    <location>
        <begin position="1"/>
        <end position="55"/>
    </location>
</feature>
<evidence type="ECO:0000256" key="1">
    <source>
        <dbReference type="SAM" id="MobiDB-lite"/>
    </source>
</evidence>
<proteinExistence type="predicted"/>
<protein>
    <submittedName>
        <fullName evidence="2">Uncharacterized protein</fullName>
    </submittedName>
</protein>
<reference evidence="2" key="1">
    <citation type="submission" date="2024-06" db="EMBL/GenBank/DDBJ databases">
        <title>Draft Genome Sequence of Deinococcus sonorensis Type Strain KR-87, a Biofilm Producing Representative of the Genus Deinococcus.</title>
        <authorList>
            <person name="Boren L.S."/>
            <person name="Grosso R.A."/>
            <person name="Hugenberg-Cox A.N."/>
            <person name="Hill J.T.E."/>
            <person name="Albert C.M."/>
            <person name="Tuohy J.M."/>
        </authorList>
    </citation>
    <scope>NUCLEOTIDE SEQUENCE</scope>
    <source>
        <strain evidence="2">KR-87</strain>
        <plasmid evidence="2">pDson03</plasmid>
    </source>
</reference>
<feature type="compositionally biased region" description="Basic and acidic residues" evidence="1">
    <location>
        <begin position="1"/>
        <end position="15"/>
    </location>
</feature>
<sequence length="165" mass="18570">MLRAREDRLGREIQRGGHQPVQADRRDVPHDIPPAQEIQRRGIGTLGQQRGQQRVEQPRILDVAAHVPVDRTVAVDPQVTAPGGRRVIEGAGPADGQRDRAGVRPRREQPRPRLRRDAGAGGRFEQARFTQRRLARRQVREPPLNLRFDPLAGQGGRVTPRFPEP</sequence>
<evidence type="ECO:0000313" key="2">
    <source>
        <dbReference type="EMBL" id="XBV84213.1"/>
    </source>
</evidence>
<geneLocation type="plasmid" evidence="2">
    <name>pDson03</name>
</geneLocation>